<gene>
    <name evidence="3" type="ORF">GCM10009863_26280</name>
</gene>
<feature type="transmembrane region" description="Helical" evidence="2">
    <location>
        <begin position="36"/>
        <end position="54"/>
    </location>
</feature>
<keyword evidence="4" id="KW-1185">Reference proteome</keyword>
<keyword evidence="2" id="KW-0812">Transmembrane</keyword>
<proteinExistence type="predicted"/>
<feature type="region of interest" description="Disordered" evidence="1">
    <location>
        <begin position="147"/>
        <end position="172"/>
    </location>
</feature>
<feature type="transmembrane region" description="Helical" evidence="2">
    <location>
        <begin position="61"/>
        <end position="79"/>
    </location>
</feature>
<feature type="compositionally biased region" description="Low complexity" evidence="1">
    <location>
        <begin position="147"/>
        <end position="166"/>
    </location>
</feature>
<comment type="caution">
    <text evidence="3">The sequence shown here is derived from an EMBL/GenBank/DDBJ whole genome shotgun (WGS) entry which is preliminary data.</text>
</comment>
<dbReference type="EMBL" id="BAAARJ010000007">
    <property type="protein sequence ID" value="GAA2611406.1"/>
    <property type="molecule type" value="Genomic_DNA"/>
</dbReference>
<sequence length="310" mass="31070">MTAGADLRLLRAAVFAAVCVTVSAAGHIFAGGLGVPFASLALGFACVFVVALLLGRRERALPGIAGLLALGQIGLHLLFSAGPHSASAAGMPAGSGAGGAGGAGGSAGGIKALAGKLLCDNSAMGMSEAQAHRVVVRAGLSPDSAAAAATTAGGHPAHGGVTHTGSAHGGAGHAAHAAASLPFPETPLDCLRDAARIALGTLDLPMLLGHLLAALLLGWLLRRGEAALWRMVRLSADVAAVTDEVVAARALRLAFAFVRALHTDLLPWAFLHVIFRTRHEEPAPRPVALQHSVHRRGPPAACDDAFALAA</sequence>
<dbReference type="Proteomes" id="UP001501447">
    <property type="component" value="Unassembled WGS sequence"/>
</dbReference>
<feature type="transmembrane region" description="Helical" evidence="2">
    <location>
        <begin position="204"/>
        <end position="221"/>
    </location>
</feature>
<organism evidence="3 4">
    <name type="scientific">Streptomyces axinellae</name>
    <dbReference type="NCBI Taxonomy" id="552788"/>
    <lineage>
        <taxon>Bacteria</taxon>
        <taxon>Bacillati</taxon>
        <taxon>Actinomycetota</taxon>
        <taxon>Actinomycetes</taxon>
        <taxon>Kitasatosporales</taxon>
        <taxon>Streptomycetaceae</taxon>
        <taxon>Streptomyces</taxon>
    </lineage>
</organism>
<evidence type="ECO:0000313" key="4">
    <source>
        <dbReference type="Proteomes" id="UP001501447"/>
    </source>
</evidence>
<evidence type="ECO:0000256" key="1">
    <source>
        <dbReference type="SAM" id="MobiDB-lite"/>
    </source>
</evidence>
<name>A0ABN3Q1Q3_9ACTN</name>
<evidence type="ECO:0008006" key="5">
    <source>
        <dbReference type="Google" id="ProtNLM"/>
    </source>
</evidence>
<accession>A0ABN3Q1Q3</accession>
<keyword evidence="2" id="KW-0472">Membrane</keyword>
<reference evidence="3 4" key="1">
    <citation type="journal article" date="2019" name="Int. J. Syst. Evol. Microbiol.">
        <title>The Global Catalogue of Microorganisms (GCM) 10K type strain sequencing project: providing services to taxonomists for standard genome sequencing and annotation.</title>
        <authorList>
            <consortium name="The Broad Institute Genomics Platform"/>
            <consortium name="The Broad Institute Genome Sequencing Center for Infectious Disease"/>
            <person name="Wu L."/>
            <person name="Ma J."/>
        </authorList>
    </citation>
    <scope>NUCLEOTIDE SEQUENCE [LARGE SCALE GENOMIC DNA]</scope>
    <source>
        <strain evidence="3 4">JCM 16373</strain>
    </source>
</reference>
<dbReference type="RefSeq" id="WP_344565439.1">
    <property type="nucleotide sequence ID" value="NZ_BAAARJ010000007.1"/>
</dbReference>
<feature type="transmembrane region" description="Helical" evidence="2">
    <location>
        <begin position="12"/>
        <end position="30"/>
    </location>
</feature>
<keyword evidence="2" id="KW-1133">Transmembrane helix</keyword>
<evidence type="ECO:0000256" key="2">
    <source>
        <dbReference type="SAM" id="Phobius"/>
    </source>
</evidence>
<protein>
    <recommendedName>
        <fullName evidence="5">Integral membrane protein</fullName>
    </recommendedName>
</protein>
<evidence type="ECO:0000313" key="3">
    <source>
        <dbReference type="EMBL" id="GAA2611406.1"/>
    </source>
</evidence>